<keyword evidence="3" id="KW-1185">Reference proteome</keyword>
<protein>
    <submittedName>
        <fullName evidence="2">Uncharacterized protein</fullName>
    </submittedName>
</protein>
<gene>
    <name evidence="2" type="ORF">BDK51DRAFT_43175</name>
</gene>
<accession>A0A4P9VZU2</accession>
<reference evidence="3" key="1">
    <citation type="journal article" date="2018" name="Nat. Microbiol.">
        <title>Leveraging single-cell genomics to expand the fungal tree of life.</title>
        <authorList>
            <person name="Ahrendt S.R."/>
            <person name="Quandt C.A."/>
            <person name="Ciobanu D."/>
            <person name="Clum A."/>
            <person name="Salamov A."/>
            <person name="Andreopoulos B."/>
            <person name="Cheng J.F."/>
            <person name="Woyke T."/>
            <person name="Pelin A."/>
            <person name="Henrissat B."/>
            <person name="Reynolds N.K."/>
            <person name="Benny G.L."/>
            <person name="Smith M.E."/>
            <person name="James T.Y."/>
            <person name="Grigoriev I.V."/>
        </authorList>
    </citation>
    <scope>NUCLEOTIDE SEQUENCE [LARGE SCALE GENOMIC DNA]</scope>
</reference>
<sequence>MTPLSSAVDGEVGPPCKIAEGEELAERGFEGVEGGGGQCVETFDGVMLSFGVAEAFEEVFRCSGPRGDVQAVYPLPLFGGGEVPRQEEGWESGSALAGRRRLAAPMTFLREMVTVEQEEARASWKKTLPGFLIDDKTAERRGQTVREFYARDCDPEILPREEREKDLGAVVWDPHDVPKCAGAPPATMKDDASPLRVRGGSASSTVRSSLSDAPVGQYLQYLLLLIFPHLSTDRRLEAIICSKLLAVVI</sequence>
<feature type="region of interest" description="Disordered" evidence="1">
    <location>
        <begin position="181"/>
        <end position="207"/>
    </location>
</feature>
<evidence type="ECO:0000313" key="3">
    <source>
        <dbReference type="Proteomes" id="UP000269721"/>
    </source>
</evidence>
<proteinExistence type="predicted"/>
<dbReference type="Proteomes" id="UP000269721">
    <property type="component" value="Unassembled WGS sequence"/>
</dbReference>
<evidence type="ECO:0000256" key="1">
    <source>
        <dbReference type="SAM" id="MobiDB-lite"/>
    </source>
</evidence>
<evidence type="ECO:0000313" key="2">
    <source>
        <dbReference type="EMBL" id="RKO84872.1"/>
    </source>
</evidence>
<dbReference type="EMBL" id="KZ999645">
    <property type="protein sequence ID" value="RKO84872.1"/>
    <property type="molecule type" value="Genomic_DNA"/>
</dbReference>
<organism evidence="2 3">
    <name type="scientific">Blyttiomyces helicus</name>
    <dbReference type="NCBI Taxonomy" id="388810"/>
    <lineage>
        <taxon>Eukaryota</taxon>
        <taxon>Fungi</taxon>
        <taxon>Fungi incertae sedis</taxon>
        <taxon>Chytridiomycota</taxon>
        <taxon>Chytridiomycota incertae sedis</taxon>
        <taxon>Chytridiomycetes</taxon>
        <taxon>Chytridiomycetes incertae sedis</taxon>
        <taxon>Blyttiomyces</taxon>
    </lineage>
</organism>
<name>A0A4P9VZU2_9FUNG</name>
<dbReference type="AlphaFoldDB" id="A0A4P9VZU2"/>